<keyword evidence="2" id="KW-0012">Acyltransferase</keyword>
<dbReference type="Proteomes" id="UP000260991">
    <property type="component" value="Unassembled WGS sequence"/>
</dbReference>
<dbReference type="RefSeq" id="WP_158403350.1">
    <property type="nucleotide sequence ID" value="NZ_QVER01000010.1"/>
</dbReference>
<organism evidence="3 4">
    <name type="scientific">Faecalibacterium prausnitzii</name>
    <dbReference type="NCBI Taxonomy" id="853"/>
    <lineage>
        <taxon>Bacteria</taxon>
        <taxon>Bacillati</taxon>
        <taxon>Bacillota</taxon>
        <taxon>Clostridia</taxon>
        <taxon>Eubacteriales</taxon>
        <taxon>Oscillospiraceae</taxon>
        <taxon>Faecalibacterium</taxon>
    </lineage>
</organism>
<dbReference type="PANTHER" id="PTHR36449">
    <property type="entry name" value="ACETYLTRANSFERASE-RELATED"/>
    <property type="match status" value="1"/>
</dbReference>
<accession>A0A3E2U453</accession>
<name>A0A3E2U453_9FIRM</name>
<comment type="caution">
    <text evidence="3">The sequence shown here is derived from an EMBL/GenBank/DDBJ whole genome shotgun (WGS) entry which is preliminary data.</text>
</comment>
<evidence type="ECO:0000313" key="3">
    <source>
        <dbReference type="EMBL" id="RGB91003.1"/>
    </source>
</evidence>
<protein>
    <submittedName>
        <fullName evidence="3">N-acetyltransferase</fullName>
    </submittedName>
</protein>
<gene>
    <name evidence="3" type="ORF">DWZ46_09495</name>
</gene>
<reference evidence="3 4" key="1">
    <citation type="submission" date="2018-08" db="EMBL/GenBank/DDBJ databases">
        <title>A genome reference for cultivated species of the human gut microbiota.</title>
        <authorList>
            <person name="Zou Y."/>
            <person name="Xue W."/>
            <person name="Luo G."/>
        </authorList>
    </citation>
    <scope>NUCLEOTIDE SEQUENCE [LARGE SCALE GENOMIC DNA]</scope>
    <source>
        <strain evidence="3 4">AF32-8AC</strain>
    </source>
</reference>
<proteinExistence type="predicted"/>
<dbReference type="Gene3D" id="3.40.630.30">
    <property type="match status" value="1"/>
</dbReference>
<dbReference type="PANTHER" id="PTHR36449:SF1">
    <property type="entry name" value="ACETYLTRANSFERASE"/>
    <property type="match status" value="1"/>
</dbReference>
<evidence type="ECO:0000256" key="2">
    <source>
        <dbReference type="ARBA" id="ARBA00023315"/>
    </source>
</evidence>
<sequence length="206" mass="23309">MTGYGLVNLKEMIQEVGEERTKEVLSTFSCPLNKDVEYFLHSKAIEFAKQGIAQTQLVFTSYKGEPVLVGYFTLSNKVLEIPRKSVSKTMAKKVNRFAMTRDIPCAMNDNYMISAPLIGQLGKNFANEYNKLIPGDVLLKLATDKVQAIQAVLGGKFVYLECEDKKSLTDFYSENGFVIFGKRNLDRDERDMQSGQYLLQLLKYLG</sequence>
<evidence type="ECO:0000313" key="4">
    <source>
        <dbReference type="Proteomes" id="UP000260991"/>
    </source>
</evidence>
<evidence type="ECO:0000256" key="1">
    <source>
        <dbReference type="ARBA" id="ARBA00022679"/>
    </source>
</evidence>
<dbReference type="EMBL" id="QVER01000010">
    <property type="protein sequence ID" value="RGB91003.1"/>
    <property type="molecule type" value="Genomic_DNA"/>
</dbReference>
<dbReference type="GO" id="GO:0016746">
    <property type="term" value="F:acyltransferase activity"/>
    <property type="evidence" value="ECO:0007669"/>
    <property type="project" value="UniProtKB-KW"/>
</dbReference>
<keyword evidence="1 3" id="KW-0808">Transferase</keyword>
<dbReference type="AlphaFoldDB" id="A0A3E2U453"/>